<keyword evidence="3" id="KW-1185">Reference proteome</keyword>
<evidence type="ECO:0000256" key="1">
    <source>
        <dbReference type="SAM" id="MobiDB-lite"/>
    </source>
</evidence>
<protein>
    <submittedName>
        <fullName evidence="2">Uncharacterized protein</fullName>
    </submittedName>
</protein>
<gene>
    <name evidence="2" type="ORF">Cadr_000031025</name>
</gene>
<dbReference type="AlphaFoldDB" id="A0A5N4C0I3"/>
<reference evidence="2 3" key="1">
    <citation type="journal article" date="2019" name="Mol. Ecol. Resour.">
        <title>Improving Illumina assemblies with Hi-C and long reads: an example with the North African dromedary.</title>
        <authorList>
            <person name="Elbers J.P."/>
            <person name="Rogers M.F."/>
            <person name="Perelman P.L."/>
            <person name="Proskuryakova A.A."/>
            <person name="Serdyukova N.A."/>
            <person name="Johnson W.E."/>
            <person name="Horin P."/>
            <person name="Corander J."/>
            <person name="Murphy D."/>
            <person name="Burger P.A."/>
        </authorList>
    </citation>
    <scope>NUCLEOTIDE SEQUENCE [LARGE SCALE GENOMIC DNA]</scope>
    <source>
        <strain evidence="2">Drom800</strain>
        <tissue evidence="2">Blood</tissue>
    </source>
</reference>
<organism evidence="2 3">
    <name type="scientific">Camelus dromedarius</name>
    <name type="common">Dromedary</name>
    <name type="synonym">Arabian camel</name>
    <dbReference type="NCBI Taxonomy" id="9838"/>
    <lineage>
        <taxon>Eukaryota</taxon>
        <taxon>Metazoa</taxon>
        <taxon>Chordata</taxon>
        <taxon>Craniata</taxon>
        <taxon>Vertebrata</taxon>
        <taxon>Euteleostomi</taxon>
        <taxon>Mammalia</taxon>
        <taxon>Eutheria</taxon>
        <taxon>Laurasiatheria</taxon>
        <taxon>Artiodactyla</taxon>
        <taxon>Tylopoda</taxon>
        <taxon>Camelidae</taxon>
        <taxon>Camelus</taxon>
    </lineage>
</organism>
<evidence type="ECO:0000313" key="2">
    <source>
        <dbReference type="EMBL" id="KAB1252337.1"/>
    </source>
</evidence>
<accession>A0A5N4C0I3</accession>
<evidence type="ECO:0000313" key="3">
    <source>
        <dbReference type="Proteomes" id="UP000299084"/>
    </source>
</evidence>
<dbReference type="EMBL" id="JWIN03000042">
    <property type="protein sequence ID" value="KAB1252337.1"/>
    <property type="molecule type" value="Genomic_DNA"/>
</dbReference>
<comment type="caution">
    <text evidence="2">The sequence shown here is derived from an EMBL/GenBank/DDBJ whole genome shotgun (WGS) entry which is preliminary data.</text>
</comment>
<dbReference type="Proteomes" id="UP000299084">
    <property type="component" value="Unassembled WGS sequence"/>
</dbReference>
<sequence length="128" mass="14646">MGNKALSAVLKGHGRNIKKEKTSLLEDIKRLKQDKQDHEADLGKMKTETKPESRCVHHWEHTELGWSLYTRNCSELESVIARLKKLKDYFEFMALCAQLFAVLPARWQPSRAGSPFLSLGLKHKLSSV</sequence>
<feature type="region of interest" description="Disordered" evidence="1">
    <location>
        <begin position="33"/>
        <end position="53"/>
    </location>
</feature>
<proteinExistence type="predicted"/>
<name>A0A5N4C0I3_CAMDR</name>